<reference evidence="1 2" key="1">
    <citation type="journal article" date="2024" name="Chem. Sci.">
        <title>Discovery of megapolipeptins by genome mining of a Burkholderiales bacteria collection.</title>
        <authorList>
            <person name="Paulo B.S."/>
            <person name="Recchia M.J.J."/>
            <person name="Lee S."/>
            <person name="Fergusson C.H."/>
            <person name="Romanowski S.B."/>
            <person name="Hernandez A."/>
            <person name="Krull N."/>
            <person name="Liu D.Y."/>
            <person name="Cavanagh H."/>
            <person name="Bos A."/>
            <person name="Gray C.A."/>
            <person name="Murphy B.T."/>
            <person name="Linington R.G."/>
            <person name="Eustaquio A.S."/>
        </authorList>
    </citation>
    <scope>NUCLEOTIDE SEQUENCE [LARGE SCALE GENOMIC DNA]</scope>
    <source>
        <strain evidence="1 2">RL17-374-BIF-D</strain>
    </source>
</reference>
<accession>A0ABW9CWK5</accession>
<dbReference type="RefSeq" id="WP_408164131.1">
    <property type="nucleotide sequence ID" value="NZ_JAQQDB010000063.1"/>
</dbReference>
<dbReference type="EMBL" id="JAQQDB010000063">
    <property type="protein sequence ID" value="MFM0522903.1"/>
    <property type="molecule type" value="Genomic_DNA"/>
</dbReference>
<dbReference type="Proteomes" id="UP001629462">
    <property type="component" value="Unassembled WGS sequence"/>
</dbReference>
<dbReference type="InterPro" id="IPR050772">
    <property type="entry name" value="Hydratase-Decarb/MhpD_sf"/>
</dbReference>
<dbReference type="InterPro" id="IPR036663">
    <property type="entry name" value="Fumarylacetoacetase_C_sf"/>
</dbReference>
<organism evidence="1 2">
    <name type="scientific">Caballeronia jiangsuensis</name>
    <dbReference type="NCBI Taxonomy" id="1458357"/>
    <lineage>
        <taxon>Bacteria</taxon>
        <taxon>Pseudomonadati</taxon>
        <taxon>Pseudomonadota</taxon>
        <taxon>Betaproteobacteria</taxon>
        <taxon>Burkholderiales</taxon>
        <taxon>Burkholderiaceae</taxon>
        <taxon>Caballeronia</taxon>
    </lineage>
</organism>
<dbReference type="SUPFAM" id="SSF56529">
    <property type="entry name" value="FAH"/>
    <property type="match status" value="1"/>
</dbReference>
<sequence length="269" mass="28840">MKITAATQAAEAIVSQREKAGRLLVTARQTGTLVERLPVELLPANLDDGFAIQQEVSRQLGRQIGAWKCALPQPGKVIAAPIYDADIHRGDVCHMSGSAGVAVRAEPELACLLKRDLPPRRGVYGEAEVLDALGDTHLALELLGCRYAHPEKLTFPELLADGLFNAGLVLGPRVNFFDGATPADLPVEFDLGLNRVGEAAVTLAGRHPDRGVLAPIVWLVNFLRVRGCGLYAGQAVITGSYAGVLELPVGRELLIRFGELGKLPINFLF</sequence>
<comment type="caution">
    <text evidence="1">The sequence shown here is derived from an EMBL/GenBank/DDBJ whole genome shotgun (WGS) entry which is preliminary data.</text>
</comment>
<evidence type="ECO:0000313" key="1">
    <source>
        <dbReference type="EMBL" id="MFM0522903.1"/>
    </source>
</evidence>
<gene>
    <name evidence="1" type="ORF">PQR08_36365</name>
</gene>
<dbReference type="Gene3D" id="3.90.850.10">
    <property type="entry name" value="Fumarylacetoacetase-like, C-terminal domain"/>
    <property type="match status" value="1"/>
</dbReference>
<dbReference type="PANTHER" id="PTHR30143">
    <property type="entry name" value="ACID HYDRATASE"/>
    <property type="match status" value="1"/>
</dbReference>
<evidence type="ECO:0000313" key="2">
    <source>
        <dbReference type="Proteomes" id="UP001629462"/>
    </source>
</evidence>
<dbReference type="PANTHER" id="PTHR30143:SF0">
    <property type="entry name" value="2-KETO-4-PENTENOATE HYDRATASE"/>
    <property type="match status" value="1"/>
</dbReference>
<name>A0ABW9CWK5_9BURK</name>
<protein>
    <submittedName>
        <fullName evidence="1">2-keto-4-pentenoate hydratase</fullName>
    </submittedName>
</protein>
<keyword evidence="2" id="KW-1185">Reference proteome</keyword>
<proteinExistence type="predicted"/>